<proteinExistence type="predicted"/>
<dbReference type="EMBL" id="NIZV01000574">
    <property type="protein sequence ID" value="RSL85202.1"/>
    <property type="molecule type" value="Genomic_DNA"/>
</dbReference>
<organism evidence="1 2">
    <name type="scientific">Fusarium ambrosium</name>
    <dbReference type="NCBI Taxonomy" id="131363"/>
    <lineage>
        <taxon>Eukaryota</taxon>
        <taxon>Fungi</taxon>
        <taxon>Dikarya</taxon>
        <taxon>Ascomycota</taxon>
        <taxon>Pezizomycotina</taxon>
        <taxon>Sordariomycetes</taxon>
        <taxon>Hypocreomycetidae</taxon>
        <taxon>Hypocreales</taxon>
        <taxon>Nectriaceae</taxon>
        <taxon>Fusarium</taxon>
        <taxon>Fusarium solani species complex</taxon>
    </lineage>
</organism>
<protein>
    <submittedName>
        <fullName evidence="1">Uncharacterized protein</fullName>
    </submittedName>
</protein>
<reference evidence="1 2" key="1">
    <citation type="submission" date="2017-06" db="EMBL/GenBank/DDBJ databases">
        <title>Cmopartive genomic analysis of Ambrosia Fusariam Clade fungi.</title>
        <authorList>
            <person name="Stajich J.E."/>
            <person name="Carrillo J."/>
            <person name="Kijimoto T."/>
            <person name="Eskalen A."/>
            <person name="O'Donnell K."/>
            <person name="Kasson M."/>
        </authorList>
    </citation>
    <scope>NUCLEOTIDE SEQUENCE [LARGE SCALE GENOMIC DNA]</scope>
    <source>
        <strain evidence="1 2">NRRL 20438</strain>
    </source>
</reference>
<evidence type="ECO:0000313" key="2">
    <source>
        <dbReference type="Proteomes" id="UP000288429"/>
    </source>
</evidence>
<comment type="caution">
    <text evidence="1">The sequence shown here is derived from an EMBL/GenBank/DDBJ whole genome shotgun (WGS) entry which is preliminary data.</text>
</comment>
<keyword evidence="2" id="KW-1185">Reference proteome</keyword>
<dbReference type="Proteomes" id="UP000288429">
    <property type="component" value="Unassembled WGS sequence"/>
</dbReference>
<evidence type="ECO:0000313" key="1">
    <source>
        <dbReference type="EMBL" id="RSL85202.1"/>
    </source>
</evidence>
<gene>
    <name evidence="1" type="ORF">CDV31_016600</name>
</gene>
<accession>A0A428S5U6</accession>
<dbReference type="AlphaFoldDB" id="A0A428S5U6"/>
<name>A0A428S5U6_9HYPO</name>
<sequence length="359" mass="40142">MASGKTIATLARAVFTRISQQIDDHIDNNPHLHCPPDTDEPHSRCPLGDAFGIQYLCESDNPIRNFARSTARGKGYVDPTYTELNHPLYSQVILHGYTIGDGYHLSPIDASSPPLQARELLLDVKIESDSKNPIRLGGIRQPTTFDDLLGMAVLEDELRAYLDWAGRPSPWSGRPLKVCVKQKGSKVRPIDVVTPARLAPRSITFDEYNLYQGAGSNLHKATISICRRPQPGGQAAPWVYFLSGTPANKSMTDFDASYSIIQSDREKRKLFEDATRRLDRCWTRHSSDHDQAETQVAMVAVRDMISSWLTARSEGSPILDGNITTSRSLPKCFDLTFDTPPMYQEGYERLLHLAQEEIA</sequence>